<feature type="compositionally biased region" description="Basic and acidic residues" evidence="1">
    <location>
        <begin position="22"/>
        <end position="32"/>
    </location>
</feature>
<proteinExistence type="predicted"/>
<dbReference type="EMBL" id="ADBL01002512">
    <property type="status" value="NOT_ANNOTATED_CDS"/>
    <property type="molecule type" value="Genomic_DNA"/>
</dbReference>
<feature type="region of interest" description="Disordered" evidence="1">
    <location>
        <begin position="1"/>
        <end position="32"/>
    </location>
</feature>
<accession>A0A0C4EAX6</accession>
<dbReference type="eggNOG" id="ENOG502SSXD">
    <property type="taxonomic scope" value="Eukaryota"/>
</dbReference>
<evidence type="ECO:0000313" key="5">
    <source>
        <dbReference type="Proteomes" id="UP000011715"/>
    </source>
</evidence>
<gene>
    <name evidence="3" type="ORF">MAPG_09813</name>
</gene>
<feature type="compositionally biased region" description="Low complexity" evidence="1">
    <location>
        <begin position="7"/>
        <end position="21"/>
    </location>
</feature>
<keyword evidence="5" id="KW-1185">Reference proteome</keyword>
<organism evidence="4 5">
    <name type="scientific">Magnaporthiopsis poae (strain ATCC 64411 / 73-15)</name>
    <name type="common">Kentucky bluegrass fungus</name>
    <name type="synonym">Magnaporthe poae</name>
    <dbReference type="NCBI Taxonomy" id="644358"/>
    <lineage>
        <taxon>Eukaryota</taxon>
        <taxon>Fungi</taxon>
        <taxon>Dikarya</taxon>
        <taxon>Ascomycota</taxon>
        <taxon>Pezizomycotina</taxon>
        <taxon>Sordariomycetes</taxon>
        <taxon>Sordariomycetidae</taxon>
        <taxon>Magnaporthales</taxon>
        <taxon>Magnaporthaceae</taxon>
        <taxon>Magnaporthiopsis</taxon>
    </lineage>
</organism>
<evidence type="ECO:0000313" key="4">
    <source>
        <dbReference type="EnsemblFungi" id="MAPG_09813T0"/>
    </source>
</evidence>
<dbReference type="AlphaFoldDB" id="A0A0C4EAX6"/>
<dbReference type="VEuPathDB" id="FungiDB:MAPG_09813"/>
<dbReference type="OrthoDB" id="4161186at2759"/>
<feature type="domain" description="PD-(D/E)XK nuclease-like" evidence="2">
    <location>
        <begin position="97"/>
        <end position="341"/>
    </location>
</feature>
<dbReference type="Pfam" id="PF20516">
    <property type="entry name" value="PDDEXK_12"/>
    <property type="match status" value="1"/>
</dbReference>
<evidence type="ECO:0000259" key="2">
    <source>
        <dbReference type="Pfam" id="PF20516"/>
    </source>
</evidence>
<evidence type="ECO:0000313" key="3">
    <source>
        <dbReference type="EMBL" id="KLU91292.1"/>
    </source>
</evidence>
<reference evidence="4" key="4">
    <citation type="journal article" date="2015" name="G3 (Bethesda)">
        <title>Genome sequences of three phytopathogenic species of the Magnaporthaceae family of fungi.</title>
        <authorList>
            <person name="Okagaki L.H."/>
            <person name="Nunes C.C."/>
            <person name="Sailsbery J."/>
            <person name="Clay B."/>
            <person name="Brown D."/>
            <person name="John T."/>
            <person name="Oh Y."/>
            <person name="Young N."/>
            <person name="Fitzgerald M."/>
            <person name="Haas B.J."/>
            <person name="Zeng Q."/>
            <person name="Young S."/>
            <person name="Adiconis X."/>
            <person name="Fan L."/>
            <person name="Levin J.Z."/>
            <person name="Mitchell T.K."/>
            <person name="Okubara P.A."/>
            <person name="Farman M.L."/>
            <person name="Kohn L.M."/>
            <person name="Birren B."/>
            <person name="Ma L.-J."/>
            <person name="Dean R.A."/>
        </authorList>
    </citation>
    <scope>NUCLEOTIDE SEQUENCE</scope>
    <source>
        <strain evidence="4">ATCC 64411 / 73-15</strain>
    </source>
</reference>
<dbReference type="Proteomes" id="UP000011715">
    <property type="component" value="Unassembled WGS sequence"/>
</dbReference>
<reference evidence="3" key="1">
    <citation type="submission" date="2010-05" db="EMBL/GenBank/DDBJ databases">
        <title>The Genome Sequence of Magnaporthe poae strain ATCC 64411.</title>
        <authorList>
            <consortium name="The Broad Institute Genome Sequencing Platform"/>
            <consortium name="Broad Institute Genome Sequencing Center for Infectious Disease"/>
            <person name="Ma L.-J."/>
            <person name="Dead R."/>
            <person name="Young S."/>
            <person name="Zeng Q."/>
            <person name="Koehrsen M."/>
            <person name="Alvarado L."/>
            <person name="Berlin A."/>
            <person name="Chapman S.B."/>
            <person name="Chen Z."/>
            <person name="Freedman E."/>
            <person name="Gellesch M."/>
            <person name="Goldberg J."/>
            <person name="Griggs A."/>
            <person name="Gujja S."/>
            <person name="Heilman E.R."/>
            <person name="Heiman D."/>
            <person name="Hepburn T."/>
            <person name="Howarth C."/>
            <person name="Jen D."/>
            <person name="Larson L."/>
            <person name="Mehta T."/>
            <person name="Neiman D."/>
            <person name="Pearson M."/>
            <person name="Roberts A."/>
            <person name="Saif S."/>
            <person name="Shea T."/>
            <person name="Shenoy N."/>
            <person name="Sisk P."/>
            <person name="Stolte C."/>
            <person name="Sykes S."/>
            <person name="Walk T."/>
            <person name="White J."/>
            <person name="Yandava C."/>
            <person name="Haas B."/>
            <person name="Nusbaum C."/>
            <person name="Birren B."/>
        </authorList>
    </citation>
    <scope>NUCLEOTIDE SEQUENCE</scope>
    <source>
        <strain evidence="3">ATCC 64411</strain>
    </source>
</reference>
<reference evidence="4" key="5">
    <citation type="submission" date="2015-06" db="UniProtKB">
        <authorList>
            <consortium name="EnsemblFungi"/>
        </authorList>
    </citation>
    <scope>IDENTIFICATION</scope>
    <source>
        <strain evidence="4">ATCC 64411</strain>
    </source>
</reference>
<evidence type="ECO:0000256" key="1">
    <source>
        <dbReference type="SAM" id="MobiDB-lite"/>
    </source>
</evidence>
<dbReference type="EMBL" id="GL876977">
    <property type="protein sequence ID" value="KLU91292.1"/>
    <property type="molecule type" value="Genomic_DNA"/>
</dbReference>
<name>A0A0C4EAX6_MAGP6</name>
<protein>
    <recommendedName>
        <fullName evidence="2">PD-(D/E)XK nuclease-like domain-containing protein</fullName>
    </recommendedName>
</protein>
<dbReference type="InterPro" id="IPR046797">
    <property type="entry name" value="PDDEXK_12"/>
</dbReference>
<dbReference type="STRING" id="644358.A0A0C4EAX6"/>
<reference evidence="5" key="2">
    <citation type="submission" date="2010-05" db="EMBL/GenBank/DDBJ databases">
        <title>The genome sequence of Magnaporthe poae strain ATCC 64411.</title>
        <authorList>
            <person name="Ma L.-J."/>
            <person name="Dead R."/>
            <person name="Young S."/>
            <person name="Zeng Q."/>
            <person name="Koehrsen M."/>
            <person name="Alvarado L."/>
            <person name="Berlin A."/>
            <person name="Chapman S.B."/>
            <person name="Chen Z."/>
            <person name="Freedman E."/>
            <person name="Gellesch M."/>
            <person name="Goldberg J."/>
            <person name="Griggs A."/>
            <person name="Gujja S."/>
            <person name="Heilman E.R."/>
            <person name="Heiman D."/>
            <person name="Hepburn T."/>
            <person name="Howarth C."/>
            <person name="Jen D."/>
            <person name="Larson L."/>
            <person name="Mehta T."/>
            <person name="Neiman D."/>
            <person name="Pearson M."/>
            <person name="Roberts A."/>
            <person name="Saif S."/>
            <person name="Shea T."/>
            <person name="Shenoy N."/>
            <person name="Sisk P."/>
            <person name="Stolte C."/>
            <person name="Sykes S."/>
            <person name="Walk T."/>
            <person name="White J."/>
            <person name="Yandava C."/>
            <person name="Haas B."/>
            <person name="Nusbaum C."/>
            <person name="Birren B."/>
        </authorList>
    </citation>
    <scope>NUCLEOTIDE SEQUENCE [LARGE SCALE GENOMIC DNA]</scope>
    <source>
        <strain evidence="5">ATCC 64411 / 73-15</strain>
    </source>
</reference>
<sequence>MPRPRRQSLSPSSSSSSNGRQSSRDRNTRRREAECAVVSLSVKSLAGEDFHQHNALPAALRDLQRDLKQAVVGKPVISSSRKAEILAADDTILETHFFPDYQGPESPAYKDVLKICRRAGKYAVGAFDEATWRVGVVFPLLDLAIPDDGGLIVVPCTPARVVDKNLLPSAYDNGKMVDFCLAIDPSWNDGPDIGLPDTDADEALRRLQELQPHRTINHTDYQPLSEKPIALSITVKRASGNMEEAQTQLRVWQFAHWQMLRRLASIDFDGHDPTTVEGLPFLPGVYIVGHQWRFSATTCDMFGSVTQWIDVALGDTSSPHGIYCIVWGLRRIASYLTEDYWDWFQTRLLRLNILYRF</sequence>
<dbReference type="EnsemblFungi" id="MAPG_09813T0">
    <property type="protein sequence ID" value="MAPG_09813T0"/>
    <property type="gene ID" value="MAPG_09813"/>
</dbReference>
<reference evidence="3" key="3">
    <citation type="submission" date="2011-03" db="EMBL/GenBank/DDBJ databases">
        <title>Annotation of Magnaporthe poae ATCC 64411.</title>
        <authorList>
            <person name="Ma L.-J."/>
            <person name="Dead R."/>
            <person name="Young S.K."/>
            <person name="Zeng Q."/>
            <person name="Gargeya S."/>
            <person name="Fitzgerald M."/>
            <person name="Haas B."/>
            <person name="Abouelleil A."/>
            <person name="Alvarado L."/>
            <person name="Arachchi H.M."/>
            <person name="Berlin A."/>
            <person name="Brown A."/>
            <person name="Chapman S.B."/>
            <person name="Chen Z."/>
            <person name="Dunbar C."/>
            <person name="Freedman E."/>
            <person name="Gearin G."/>
            <person name="Gellesch M."/>
            <person name="Goldberg J."/>
            <person name="Griggs A."/>
            <person name="Gujja S."/>
            <person name="Heiman D."/>
            <person name="Howarth C."/>
            <person name="Larson L."/>
            <person name="Lui A."/>
            <person name="MacDonald P.J.P."/>
            <person name="Mehta T."/>
            <person name="Montmayeur A."/>
            <person name="Murphy C."/>
            <person name="Neiman D."/>
            <person name="Pearson M."/>
            <person name="Priest M."/>
            <person name="Roberts A."/>
            <person name="Saif S."/>
            <person name="Shea T."/>
            <person name="Shenoy N."/>
            <person name="Sisk P."/>
            <person name="Stolte C."/>
            <person name="Sykes S."/>
            <person name="Yandava C."/>
            <person name="Wortman J."/>
            <person name="Nusbaum C."/>
            <person name="Birren B."/>
        </authorList>
    </citation>
    <scope>NUCLEOTIDE SEQUENCE</scope>
    <source>
        <strain evidence="3">ATCC 64411</strain>
    </source>
</reference>